<dbReference type="Gene3D" id="1.20.1050.10">
    <property type="match status" value="1"/>
</dbReference>
<feature type="domain" description="GST N-terminal" evidence="1">
    <location>
        <begin position="6"/>
        <end position="88"/>
    </location>
</feature>
<reference evidence="3 4" key="1">
    <citation type="submission" date="2014-07" db="EMBL/GenBank/DDBJ databases">
        <title>Tepidicaulis marinum gen. nov., sp. nov., a novel marine bacterium denitrifying nitrate to nitrous oxide strictly under microaerobic conditions.</title>
        <authorList>
            <person name="Takeuchi M."/>
            <person name="Yamagishi T."/>
            <person name="Kamagata Y."/>
            <person name="Oshima K."/>
            <person name="Hattori M."/>
            <person name="Katayama T."/>
            <person name="Hanada S."/>
            <person name="Tamaki H."/>
            <person name="Marumo K."/>
            <person name="Maeda H."/>
            <person name="Nedachi M."/>
            <person name="Iwasaki W."/>
            <person name="Suwa Y."/>
            <person name="Sakata S."/>
        </authorList>
    </citation>
    <scope>NUCLEOTIDE SEQUENCE [LARGE SCALE GENOMIC DNA]</scope>
    <source>
        <strain evidence="3 4">MA2</strain>
    </source>
</reference>
<dbReference type="STRING" id="1333998.M2A_0424"/>
<dbReference type="Proteomes" id="UP000028702">
    <property type="component" value="Unassembled WGS sequence"/>
</dbReference>
<dbReference type="Gene3D" id="3.40.30.10">
    <property type="entry name" value="Glutaredoxin"/>
    <property type="match status" value="1"/>
</dbReference>
<dbReference type="SFLD" id="SFLDS00019">
    <property type="entry name" value="Glutathione_Transferase_(cytos"/>
    <property type="match status" value="1"/>
</dbReference>
<evidence type="ECO:0000259" key="1">
    <source>
        <dbReference type="PROSITE" id="PS50404"/>
    </source>
</evidence>
<feature type="domain" description="GST C-terminal" evidence="2">
    <location>
        <begin position="93"/>
        <end position="213"/>
    </location>
</feature>
<dbReference type="InterPro" id="IPR010987">
    <property type="entry name" value="Glutathione-S-Trfase_C-like"/>
</dbReference>
<dbReference type="EMBL" id="BBIO01000002">
    <property type="protein sequence ID" value="GAK43925.1"/>
    <property type="molecule type" value="Genomic_DNA"/>
</dbReference>
<dbReference type="InterPro" id="IPR040079">
    <property type="entry name" value="Glutathione_S-Trfase"/>
</dbReference>
<gene>
    <name evidence="3" type="ORF">M2A_0424</name>
</gene>
<name>A0A081B7A7_9HYPH</name>
<dbReference type="InterPro" id="IPR034345">
    <property type="entry name" value="Gtt2-like_N"/>
</dbReference>
<dbReference type="InterPro" id="IPR036282">
    <property type="entry name" value="Glutathione-S-Trfase_C_sf"/>
</dbReference>
<accession>A0A081B7A7</accession>
<dbReference type="PROSITE" id="PS50404">
    <property type="entry name" value="GST_NTER"/>
    <property type="match status" value="1"/>
</dbReference>
<proteinExistence type="predicted"/>
<dbReference type="SUPFAM" id="SSF47616">
    <property type="entry name" value="GST C-terminal domain-like"/>
    <property type="match status" value="1"/>
</dbReference>
<evidence type="ECO:0000313" key="3">
    <source>
        <dbReference type="EMBL" id="GAK43925.1"/>
    </source>
</evidence>
<dbReference type="GO" id="GO:0016740">
    <property type="term" value="F:transferase activity"/>
    <property type="evidence" value="ECO:0007669"/>
    <property type="project" value="UniProtKB-KW"/>
</dbReference>
<dbReference type="Pfam" id="PF00043">
    <property type="entry name" value="GST_C"/>
    <property type="match status" value="1"/>
</dbReference>
<dbReference type="PANTHER" id="PTHR44051">
    <property type="entry name" value="GLUTATHIONE S-TRANSFERASE-RELATED"/>
    <property type="match status" value="1"/>
</dbReference>
<dbReference type="SFLD" id="SFLDG00358">
    <property type="entry name" value="Main_(cytGST)"/>
    <property type="match status" value="1"/>
</dbReference>
<protein>
    <submittedName>
        <fullName evidence="3">Glutathione S-transferase domain-containing protein</fullName>
    </submittedName>
</protein>
<dbReference type="RefSeq" id="WP_244444360.1">
    <property type="nucleotide sequence ID" value="NZ_BBIO01000002.1"/>
</dbReference>
<dbReference type="eggNOG" id="COG0625">
    <property type="taxonomic scope" value="Bacteria"/>
</dbReference>
<dbReference type="Pfam" id="PF13417">
    <property type="entry name" value="GST_N_3"/>
    <property type="match status" value="1"/>
</dbReference>
<dbReference type="PANTHER" id="PTHR44051:SF8">
    <property type="entry name" value="GLUTATHIONE S-TRANSFERASE GSTA"/>
    <property type="match status" value="1"/>
</dbReference>
<evidence type="ECO:0000259" key="2">
    <source>
        <dbReference type="PROSITE" id="PS50405"/>
    </source>
</evidence>
<dbReference type="SUPFAM" id="SSF52833">
    <property type="entry name" value="Thioredoxin-like"/>
    <property type="match status" value="1"/>
</dbReference>
<sequence length="213" mass="23870">MAKQQERAVKFYNSIGPNPRVVKMYMAERGIEVPFEEVDIMGAANRAEPYLQKNPAGQLPCLELDDGTVLAEVTAICEYLDEKEGQSGLIGKTPEERAETRMWTRRVDLGICEPLANGFRFSEGLEMFKNRMRCLPEAADGLKAIAQDKLAWLDGQLQGKEYLAGSRMSLADILLFCFLDFGVAVGQPLKPENKNVLAWYERMKERDSAKATA</sequence>
<keyword evidence="3" id="KW-0808">Transferase</keyword>
<dbReference type="InterPro" id="IPR004046">
    <property type="entry name" value="GST_C"/>
</dbReference>
<keyword evidence="4" id="KW-1185">Reference proteome</keyword>
<organism evidence="3 4">
    <name type="scientific">Tepidicaulis marinus</name>
    <dbReference type="NCBI Taxonomy" id="1333998"/>
    <lineage>
        <taxon>Bacteria</taxon>
        <taxon>Pseudomonadati</taxon>
        <taxon>Pseudomonadota</taxon>
        <taxon>Alphaproteobacteria</taxon>
        <taxon>Hyphomicrobiales</taxon>
        <taxon>Parvibaculaceae</taxon>
        <taxon>Tepidicaulis</taxon>
    </lineage>
</organism>
<evidence type="ECO:0000313" key="4">
    <source>
        <dbReference type="Proteomes" id="UP000028702"/>
    </source>
</evidence>
<dbReference type="InterPro" id="IPR036249">
    <property type="entry name" value="Thioredoxin-like_sf"/>
</dbReference>
<dbReference type="AlphaFoldDB" id="A0A081B7A7"/>
<dbReference type="CDD" id="cd03051">
    <property type="entry name" value="GST_N_GTT2_like"/>
    <property type="match status" value="1"/>
</dbReference>
<dbReference type="PROSITE" id="PS50405">
    <property type="entry name" value="GST_CTER"/>
    <property type="match status" value="1"/>
</dbReference>
<comment type="caution">
    <text evidence="3">The sequence shown here is derived from an EMBL/GenBank/DDBJ whole genome shotgun (WGS) entry which is preliminary data.</text>
</comment>
<dbReference type="InterPro" id="IPR004045">
    <property type="entry name" value="Glutathione_S-Trfase_N"/>
</dbReference>